<evidence type="ECO:0000313" key="1">
    <source>
        <dbReference type="EMBL" id="EGH49705.1"/>
    </source>
</evidence>
<dbReference type="Proteomes" id="UP000004986">
    <property type="component" value="Unassembled WGS sequence"/>
</dbReference>
<proteinExistence type="predicted"/>
<protein>
    <submittedName>
        <fullName evidence="1">Glucosyltransferase MdoH</fullName>
    </submittedName>
</protein>
<gene>
    <name evidence="1" type="ORF">PSYPI_47863</name>
</gene>
<feature type="non-terminal residue" evidence="1">
    <location>
        <position position="1"/>
    </location>
</feature>
<name>F3GRK2_PSESJ</name>
<keyword evidence="1" id="KW-0808">Transferase</keyword>
<comment type="caution">
    <text evidence="1">The sequence shown here is derived from an EMBL/GenBank/DDBJ whole genome shotgun (WGS) entry which is preliminary data.</text>
</comment>
<dbReference type="GO" id="GO:0016740">
    <property type="term" value="F:transferase activity"/>
    <property type="evidence" value="ECO:0007669"/>
    <property type="project" value="UniProtKB-KW"/>
</dbReference>
<dbReference type="AlphaFoldDB" id="F3GRK2"/>
<evidence type="ECO:0000313" key="2">
    <source>
        <dbReference type="Proteomes" id="UP000004986"/>
    </source>
</evidence>
<keyword evidence="2" id="KW-1185">Reference proteome</keyword>
<reference evidence="1 2" key="1">
    <citation type="journal article" date="2011" name="PLoS Pathog.">
        <title>Dynamic evolution of pathogenicity revealed by sequencing and comparative genomics of 19 Pseudomonas syringae isolates.</title>
        <authorList>
            <person name="Baltrus D.A."/>
            <person name="Nishimura M.T."/>
            <person name="Romanchuk A."/>
            <person name="Chang J.H."/>
            <person name="Mukhtar M.S."/>
            <person name="Cherkis K."/>
            <person name="Roach J."/>
            <person name="Grant S.R."/>
            <person name="Jones C.D."/>
            <person name="Dangl J.L."/>
        </authorList>
    </citation>
    <scope>NUCLEOTIDE SEQUENCE [LARGE SCALE GENOMIC DNA]</scope>
    <source>
        <strain evidence="1 2">1704B</strain>
    </source>
</reference>
<accession>F3GRK2</accession>
<feature type="non-terminal residue" evidence="1">
    <location>
        <position position="38"/>
    </location>
</feature>
<dbReference type="EMBL" id="AEAI01004609">
    <property type="protein sequence ID" value="EGH49705.1"/>
    <property type="molecule type" value="Genomic_DNA"/>
</dbReference>
<sequence>TKLAIDAIGRLHERVWSEGHEEWLAAWRASIEADPHAP</sequence>
<organism evidence="1 2">
    <name type="scientific">Pseudomonas syringae pv. pisi str. 1704B</name>
    <dbReference type="NCBI Taxonomy" id="629263"/>
    <lineage>
        <taxon>Bacteria</taxon>
        <taxon>Pseudomonadati</taxon>
        <taxon>Pseudomonadota</taxon>
        <taxon>Gammaproteobacteria</taxon>
        <taxon>Pseudomonadales</taxon>
        <taxon>Pseudomonadaceae</taxon>
        <taxon>Pseudomonas</taxon>
        <taxon>Pseudomonas syringae</taxon>
    </lineage>
</organism>